<evidence type="ECO:0000313" key="3">
    <source>
        <dbReference type="EMBL" id="KAK7046774.1"/>
    </source>
</evidence>
<feature type="compositionally biased region" description="Polar residues" evidence="1">
    <location>
        <begin position="209"/>
        <end position="219"/>
    </location>
</feature>
<feature type="compositionally biased region" description="Basic and acidic residues" evidence="1">
    <location>
        <begin position="112"/>
        <end position="124"/>
    </location>
</feature>
<dbReference type="PROSITE" id="PS50177">
    <property type="entry name" value="NTF2_DOMAIN"/>
    <property type="match status" value="1"/>
</dbReference>
<comment type="caution">
    <text evidence="3">The sequence shown here is derived from an EMBL/GenBank/DDBJ whole genome shotgun (WGS) entry which is preliminary data.</text>
</comment>
<dbReference type="InterPro" id="IPR032710">
    <property type="entry name" value="NTF2-like_dom_sf"/>
</dbReference>
<protein>
    <recommendedName>
        <fullName evidence="2">NTF2 domain-containing protein</fullName>
    </recommendedName>
</protein>
<dbReference type="AlphaFoldDB" id="A0AAW0D6R0"/>
<gene>
    <name evidence="3" type="ORF">R3P38DRAFT_2875782</name>
</gene>
<keyword evidence="4" id="KW-1185">Reference proteome</keyword>
<dbReference type="EMBL" id="JAWWNJ010000010">
    <property type="protein sequence ID" value="KAK7046774.1"/>
    <property type="molecule type" value="Genomic_DNA"/>
</dbReference>
<accession>A0AAW0D6R0</accession>
<dbReference type="SUPFAM" id="SSF54427">
    <property type="entry name" value="NTF2-like"/>
    <property type="match status" value="1"/>
</dbReference>
<feature type="compositionally biased region" description="Pro residues" evidence="1">
    <location>
        <begin position="277"/>
        <end position="286"/>
    </location>
</feature>
<reference evidence="3 4" key="1">
    <citation type="journal article" date="2024" name="J Genomics">
        <title>Draft genome sequencing and assembly of Favolaschia claudopus CIRM-BRFM 2984 isolated from oak limbs.</title>
        <authorList>
            <person name="Navarro D."/>
            <person name="Drula E."/>
            <person name="Chaduli D."/>
            <person name="Cazenave R."/>
            <person name="Ahrendt S."/>
            <person name="Wang J."/>
            <person name="Lipzen A."/>
            <person name="Daum C."/>
            <person name="Barry K."/>
            <person name="Grigoriev I.V."/>
            <person name="Favel A."/>
            <person name="Rosso M.N."/>
            <person name="Martin F."/>
        </authorList>
    </citation>
    <scope>NUCLEOTIDE SEQUENCE [LARGE SCALE GENOMIC DNA]</scope>
    <source>
        <strain evidence="3 4">CIRM-BRFM 2984</strain>
    </source>
</reference>
<dbReference type="InterPro" id="IPR002075">
    <property type="entry name" value="NTF2_dom"/>
</dbReference>
<dbReference type="Pfam" id="PF22602">
    <property type="entry name" value="NXF_NTF2"/>
    <property type="match status" value="1"/>
</dbReference>
<feature type="compositionally biased region" description="Polar residues" evidence="1">
    <location>
        <begin position="41"/>
        <end position="51"/>
    </location>
</feature>
<feature type="region of interest" description="Disordered" evidence="1">
    <location>
        <begin position="1"/>
        <end position="310"/>
    </location>
</feature>
<dbReference type="Proteomes" id="UP001362999">
    <property type="component" value="Unassembled WGS sequence"/>
</dbReference>
<feature type="region of interest" description="Disordered" evidence="1">
    <location>
        <begin position="384"/>
        <end position="431"/>
    </location>
</feature>
<dbReference type="InterPro" id="IPR018222">
    <property type="entry name" value="Nuclear_transport_factor_2_euk"/>
</dbReference>
<evidence type="ECO:0000256" key="1">
    <source>
        <dbReference type="SAM" id="MobiDB-lite"/>
    </source>
</evidence>
<organism evidence="3 4">
    <name type="scientific">Favolaschia claudopus</name>
    <dbReference type="NCBI Taxonomy" id="2862362"/>
    <lineage>
        <taxon>Eukaryota</taxon>
        <taxon>Fungi</taxon>
        <taxon>Dikarya</taxon>
        <taxon>Basidiomycota</taxon>
        <taxon>Agaricomycotina</taxon>
        <taxon>Agaricomycetes</taxon>
        <taxon>Agaricomycetidae</taxon>
        <taxon>Agaricales</taxon>
        <taxon>Marasmiineae</taxon>
        <taxon>Mycenaceae</taxon>
        <taxon>Favolaschia</taxon>
    </lineage>
</organism>
<dbReference type="Gene3D" id="3.10.450.50">
    <property type="match status" value="1"/>
</dbReference>
<feature type="domain" description="NTF2" evidence="2">
    <location>
        <begin position="452"/>
        <end position="596"/>
    </location>
</feature>
<feature type="compositionally biased region" description="Low complexity" evidence="1">
    <location>
        <begin position="146"/>
        <end position="155"/>
    </location>
</feature>
<sequence>MLAGGRNIKKGKPPANAVPHAEDSQPNESIARQRAVPNLVVLSSKQHQQFPHFNRGFRGQGRGRGRGGYNAPGHAANKPFPRGSVNNSAPPSFPRSQTAASQPQRAPFRAPDAPRVHAIRRDPEAAAARSNSVYETPLRVSDTKLSKSASKAKASNHISSPTASFTTSSRPQNAHRRQAIPHDPRGGVAAQPNSGYGRRGHVSALELGTTASTTSSVSHRSAYPIPPSTVPPVLYLSSPPPPPIASRTLNSPPPSKRRRVDVVKIEPEEPPIHSIHPPTPPFPPPTQIKEEPRTPSPSPPPQRRSAMSGSKRYWPVPAACNQIFNPEGYKNERQRWLRREHAVLKKLGLKVVKYFFRDDGMVLEWESQMPVWLDTLKPVRPKTPEIIDLDPDPSDAEPPLFRTPSPSPVAGPSNSSNAHTHDPPVADSPVAFPAEDTVERPWSDIDAEYKQLSRQFLHRYLNTFDTDRDALSQAYSDDAVFSFRNNDFASLVHFTVVGRSRYPGKIPDLSALQKYRFVPRNGVLEVDYDTVVEPRTPDSDTLAVVSVHGHLVSTIDERAQMAIDQAFVLRKPAGAGIGDNTASSSRNAIANEPWPLVVSSHQMTVRDTPWVRWTGSLSDFVSS</sequence>
<evidence type="ECO:0000313" key="4">
    <source>
        <dbReference type="Proteomes" id="UP001362999"/>
    </source>
</evidence>
<feature type="compositionally biased region" description="Polar residues" evidence="1">
    <location>
        <begin position="156"/>
        <end position="172"/>
    </location>
</feature>
<feature type="compositionally biased region" description="Polar residues" evidence="1">
    <location>
        <begin position="84"/>
        <end position="104"/>
    </location>
</feature>
<proteinExistence type="predicted"/>
<evidence type="ECO:0000259" key="2">
    <source>
        <dbReference type="PROSITE" id="PS50177"/>
    </source>
</evidence>
<feature type="compositionally biased region" description="Gly residues" evidence="1">
    <location>
        <begin position="58"/>
        <end position="70"/>
    </location>
</feature>
<name>A0AAW0D6R0_9AGAR</name>
<feature type="compositionally biased region" description="Basic and acidic residues" evidence="1">
    <location>
        <begin position="260"/>
        <end position="271"/>
    </location>
</feature>